<sequence>MIKFEILGPNKLSGEIEVNGAKNAAMKMIAASILIDGDVILENVPDIADIQTIIDLLTDNGAKIHRKNHTLIINVESLTNQNPDPKKVSKMRGSIVLVGSYLARFGKIEIPQPGGDLIGARSIETHLDAFRKMNVNIENGGKNYKFTSGHFESGEIVLKEKSVTATENIILASVKAKGTVKISNAAIEPEILDLVNFLNIAGAKISVSQNTYTISGVKSLHTLNYKVMPDRIETGTFAALAVVTKSPLKIVNCRTKDLEIFWEKLSKMGVKFEKREDFLYIKSSSHLTSGSIETEVYPAFPTDLQSLMGLIFTQADGTSKIGENLYENRLNYLRELEKMGARINILNSHQAEITGPTILHGAKIASLDIRSGITLILAGLIAEGKTVISNAEIVDRGYEKIEERLQKIGAKIKRVG</sequence>
<accession>A0A1F5DQJ0</accession>
<proteinExistence type="inferred from homology"/>
<dbReference type="GO" id="GO:0005737">
    <property type="term" value="C:cytoplasm"/>
    <property type="evidence" value="ECO:0007669"/>
    <property type="project" value="UniProtKB-SubCell"/>
</dbReference>
<feature type="binding site" evidence="12">
    <location>
        <position position="303"/>
    </location>
    <ligand>
        <name>UDP-N-acetyl-alpha-D-glucosamine</name>
        <dbReference type="ChEBI" id="CHEBI:57705"/>
    </ligand>
</feature>
<comment type="caution">
    <text evidence="12">Lacks conserved residue(s) required for the propagation of feature annotation.</text>
</comment>
<dbReference type="InterPro" id="IPR050068">
    <property type="entry name" value="MurA_subfamily"/>
</dbReference>
<organism evidence="14 15">
    <name type="scientific">Candidatus Berkelbacteria bacterium RBG_13_40_8</name>
    <dbReference type="NCBI Taxonomy" id="1797467"/>
    <lineage>
        <taxon>Bacteria</taxon>
        <taxon>Candidatus Berkelbacteria</taxon>
    </lineage>
</organism>
<feature type="active site" description="Proton donor" evidence="12">
    <location>
        <position position="116"/>
    </location>
</feature>
<evidence type="ECO:0000256" key="6">
    <source>
        <dbReference type="ARBA" id="ARBA00022960"/>
    </source>
</evidence>
<dbReference type="GO" id="GO:0008760">
    <property type="term" value="F:UDP-N-acetylglucosamine 1-carboxyvinyltransferase activity"/>
    <property type="evidence" value="ECO:0007669"/>
    <property type="project" value="UniProtKB-UniRule"/>
</dbReference>
<keyword evidence="4 12" id="KW-0132">Cell division</keyword>
<evidence type="ECO:0000256" key="1">
    <source>
        <dbReference type="ARBA" id="ARBA00004496"/>
    </source>
</evidence>
<dbReference type="GO" id="GO:0019277">
    <property type="term" value="P:UDP-N-acetylgalactosamine biosynthetic process"/>
    <property type="evidence" value="ECO:0007669"/>
    <property type="project" value="InterPro"/>
</dbReference>
<feature type="binding site" evidence="12">
    <location>
        <position position="92"/>
    </location>
    <ligand>
        <name>UDP-N-acetyl-alpha-D-glucosamine</name>
        <dbReference type="ChEBI" id="CHEBI:57705"/>
    </ligand>
</feature>
<comment type="catalytic activity">
    <reaction evidence="11 12">
        <text>phosphoenolpyruvate + UDP-N-acetyl-alpha-D-glucosamine = UDP-N-acetyl-3-O-(1-carboxyvinyl)-alpha-D-glucosamine + phosphate</text>
        <dbReference type="Rhea" id="RHEA:18681"/>
        <dbReference type="ChEBI" id="CHEBI:43474"/>
        <dbReference type="ChEBI" id="CHEBI:57705"/>
        <dbReference type="ChEBI" id="CHEBI:58702"/>
        <dbReference type="ChEBI" id="CHEBI:68483"/>
        <dbReference type="EC" id="2.5.1.7"/>
    </reaction>
</comment>
<dbReference type="CDD" id="cd01555">
    <property type="entry name" value="UdpNAET"/>
    <property type="match status" value="1"/>
</dbReference>
<dbReference type="InterPro" id="IPR036968">
    <property type="entry name" value="Enolpyruvate_Tfrase_sf"/>
</dbReference>
<evidence type="ECO:0000313" key="14">
    <source>
        <dbReference type="EMBL" id="OGD57296.1"/>
    </source>
</evidence>
<dbReference type="Proteomes" id="UP000178764">
    <property type="component" value="Unassembled WGS sequence"/>
</dbReference>
<dbReference type="InterPro" id="IPR005750">
    <property type="entry name" value="UDP_GlcNAc_COvinyl_MurA"/>
</dbReference>
<comment type="function">
    <text evidence="12">Cell wall formation. Adds enolpyruvyl to UDP-N-acetylglucosamine.</text>
</comment>
<feature type="domain" description="Enolpyruvate transferase" evidence="13">
    <location>
        <begin position="8"/>
        <end position="405"/>
    </location>
</feature>
<evidence type="ECO:0000256" key="10">
    <source>
        <dbReference type="ARBA" id="ARBA00038367"/>
    </source>
</evidence>
<dbReference type="Gene3D" id="3.65.10.10">
    <property type="entry name" value="Enolpyruvate transferase domain"/>
    <property type="match status" value="2"/>
</dbReference>
<keyword evidence="6 12" id="KW-0133">Cell shape</keyword>
<evidence type="ECO:0000256" key="2">
    <source>
        <dbReference type="ARBA" id="ARBA00004752"/>
    </source>
</evidence>
<dbReference type="NCBIfam" id="NF006873">
    <property type="entry name" value="PRK09369.1"/>
    <property type="match status" value="1"/>
</dbReference>
<name>A0A1F5DQJ0_9BACT</name>
<keyword evidence="3 12" id="KW-0963">Cytoplasm</keyword>
<evidence type="ECO:0000256" key="12">
    <source>
        <dbReference type="HAMAP-Rule" id="MF_00111"/>
    </source>
</evidence>
<keyword evidence="9 12" id="KW-0961">Cell wall biogenesis/degradation</keyword>
<keyword evidence="5 12" id="KW-0808">Transferase</keyword>
<dbReference type="SUPFAM" id="SSF55205">
    <property type="entry name" value="EPT/RTPC-like"/>
    <property type="match status" value="1"/>
</dbReference>
<dbReference type="InterPro" id="IPR013792">
    <property type="entry name" value="RNA3'P_cycl/enolpyr_Trfase_a/b"/>
</dbReference>
<dbReference type="PANTHER" id="PTHR43783">
    <property type="entry name" value="UDP-N-ACETYLGLUCOSAMINE 1-CARBOXYVINYLTRANSFERASE"/>
    <property type="match status" value="1"/>
</dbReference>
<dbReference type="PANTHER" id="PTHR43783:SF1">
    <property type="entry name" value="UDP-N-ACETYLGLUCOSAMINE 1-CARBOXYVINYLTRANSFERASE"/>
    <property type="match status" value="1"/>
</dbReference>
<evidence type="ECO:0000256" key="7">
    <source>
        <dbReference type="ARBA" id="ARBA00022984"/>
    </source>
</evidence>
<evidence type="ECO:0000256" key="5">
    <source>
        <dbReference type="ARBA" id="ARBA00022679"/>
    </source>
</evidence>
<comment type="caution">
    <text evidence="14">The sequence shown here is derived from an EMBL/GenBank/DDBJ whole genome shotgun (WGS) entry which is preliminary data.</text>
</comment>
<evidence type="ECO:0000259" key="13">
    <source>
        <dbReference type="Pfam" id="PF00275"/>
    </source>
</evidence>
<keyword evidence="8 12" id="KW-0131">Cell cycle</keyword>
<evidence type="ECO:0000256" key="9">
    <source>
        <dbReference type="ARBA" id="ARBA00023316"/>
    </source>
</evidence>
<dbReference type="GO" id="GO:0051301">
    <property type="term" value="P:cell division"/>
    <property type="evidence" value="ECO:0007669"/>
    <property type="project" value="UniProtKB-KW"/>
</dbReference>
<evidence type="ECO:0000256" key="8">
    <source>
        <dbReference type="ARBA" id="ARBA00023306"/>
    </source>
</evidence>
<evidence type="ECO:0000313" key="15">
    <source>
        <dbReference type="Proteomes" id="UP000178764"/>
    </source>
</evidence>
<comment type="pathway">
    <text evidence="2 12">Cell wall biogenesis; peptidoglycan biosynthesis.</text>
</comment>
<dbReference type="GO" id="GO:0008360">
    <property type="term" value="P:regulation of cell shape"/>
    <property type="evidence" value="ECO:0007669"/>
    <property type="project" value="UniProtKB-KW"/>
</dbReference>
<gene>
    <name evidence="12" type="primary">murA</name>
    <name evidence="14" type="ORF">A2V71_00460</name>
</gene>
<feature type="binding site" evidence="12">
    <location>
        <begin position="22"/>
        <end position="23"/>
    </location>
    <ligand>
        <name>phosphoenolpyruvate</name>
        <dbReference type="ChEBI" id="CHEBI:58702"/>
    </ligand>
</feature>
<comment type="subcellular location">
    <subcellularLocation>
        <location evidence="1 12">Cytoplasm</location>
    </subcellularLocation>
</comment>
<protein>
    <recommendedName>
        <fullName evidence="12">UDP-N-acetylglucosamine 1-carboxyvinyltransferase</fullName>
        <ecNumber evidence="12">2.5.1.7</ecNumber>
    </recommendedName>
    <alternativeName>
        <fullName evidence="12">Enoylpyruvate transferase</fullName>
    </alternativeName>
    <alternativeName>
        <fullName evidence="12">UDP-N-acetylglucosamine enolpyruvyl transferase</fullName>
        <shortName evidence="12">EPT</shortName>
    </alternativeName>
</protein>
<dbReference type="GO" id="GO:0009252">
    <property type="term" value="P:peptidoglycan biosynthetic process"/>
    <property type="evidence" value="ECO:0007669"/>
    <property type="project" value="UniProtKB-UniRule"/>
</dbReference>
<dbReference type="AlphaFoldDB" id="A0A1F5DQJ0"/>
<keyword evidence="7 12" id="KW-0573">Peptidoglycan synthesis</keyword>
<dbReference type="InterPro" id="IPR001986">
    <property type="entry name" value="Enolpyruvate_Tfrase_dom"/>
</dbReference>
<dbReference type="UniPathway" id="UPA00219"/>
<dbReference type="GO" id="GO:0071555">
    <property type="term" value="P:cell wall organization"/>
    <property type="evidence" value="ECO:0007669"/>
    <property type="project" value="UniProtKB-KW"/>
</dbReference>
<dbReference type="EC" id="2.5.1.7" evidence="12"/>
<dbReference type="Pfam" id="PF00275">
    <property type="entry name" value="EPSP_synthase"/>
    <property type="match status" value="1"/>
</dbReference>
<evidence type="ECO:0000256" key="11">
    <source>
        <dbReference type="ARBA" id="ARBA00047527"/>
    </source>
</evidence>
<dbReference type="NCBIfam" id="TIGR01072">
    <property type="entry name" value="murA"/>
    <property type="match status" value="1"/>
</dbReference>
<evidence type="ECO:0000256" key="3">
    <source>
        <dbReference type="ARBA" id="ARBA00022490"/>
    </source>
</evidence>
<dbReference type="EMBL" id="MEZT01000003">
    <property type="protein sequence ID" value="OGD57296.1"/>
    <property type="molecule type" value="Genomic_DNA"/>
</dbReference>
<dbReference type="HAMAP" id="MF_00111">
    <property type="entry name" value="MurA"/>
    <property type="match status" value="1"/>
</dbReference>
<reference evidence="14 15" key="1">
    <citation type="journal article" date="2016" name="Nat. Commun.">
        <title>Thousands of microbial genomes shed light on interconnected biogeochemical processes in an aquifer system.</title>
        <authorList>
            <person name="Anantharaman K."/>
            <person name="Brown C.T."/>
            <person name="Hug L.A."/>
            <person name="Sharon I."/>
            <person name="Castelle C.J."/>
            <person name="Probst A.J."/>
            <person name="Thomas B.C."/>
            <person name="Singh A."/>
            <person name="Wilkins M.J."/>
            <person name="Karaoz U."/>
            <person name="Brodie E.L."/>
            <person name="Williams K.H."/>
            <person name="Hubbard S.S."/>
            <person name="Banfield J.F."/>
        </authorList>
    </citation>
    <scope>NUCLEOTIDE SEQUENCE [LARGE SCALE GENOMIC DNA]</scope>
</reference>
<comment type="similarity">
    <text evidence="10 12">Belongs to the EPSP synthase family. MurA subfamily.</text>
</comment>
<feature type="binding site" evidence="12">
    <location>
        <position position="325"/>
    </location>
    <ligand>
        <name>UDP-N-acetyl-alpha-D-glucosamine</name>
        <dbReference type="ChEBI" id="CHEBI:57705"/>
    </ligand>
</feature>
<evidence type="ECO:0000256" key="4">
    <source>
        <dbReference type="ARBA" id="ARBA00022618"/>
    </source>
</evidence>